<protein>
    <submittedName>
        <fullName evidence="1">Uncharacterized protein</fullName>
    </submittedName>
</protein>
<gene>
    <name evidence="1" type="ORF">E2C01_033680</name>
</gene>
<evidence type="ECO:0000313" key="1">
    <source>
        <dbReference type="EMBL" id="MPC40126.1"/>
    </source>
</evidence>
<organism evidence="1 2">
    <name type="scientific">Portunus trituberculatus</name>
    <name type="common">Swimming crab</name>
    <name type="synonym">Neptunus trituberculatus</name>
    <dbReference type="NCBI Taxonomy" id="210409"/>
    <lineage>
        <taxon>Eukaryota</taxon>
        <taxon>Metazoa</taxon>
        <taxon>Ecdysozoa</taxon>
        <taxon>Arthropoda</taxon>
        <taxon>Crustacea</taxon>
        <taxon>Multicrustacea</taxon>
        <taxon>Malacostraca</taxon>
        <taxon>Eumalacostraca</taxon>
        <taxon>Eucarida</taxon>
        <taxon>Decapoda</taxon>
        <taxon>Pleocyemata</taxon>
        <taxon>Brachyura</taxon>
        <taxon>Eubrachyura</taxon>
        <taxon>Portunoidea</taxon>
        <taxon>Portunidae</taxon>
        <taxon>Portuninae</taxon>
        <taxon>Portunus</taxon>
    </lineage>
</organism>
<dbReference type="Proteomes" id="UP000324222">
    <property type="component" value="Unassembled WGS sequence"/>
</dbReference>
<sequence length="77" mass="8509">MVVVVWGCDEAGSSSNLRQDIPITARPNILLGWSDPDALYRKYNKINNSVLVASSGALWDKKQAGSDFPLHYLDSEN</sequence>
<keyword evidence="2" id="KW-1185">Reference proteome</keyword>
<dbReference type="EMBL" id="VSRR010004590">
    <property type="protein sequence ID" value="MPC40126.1"/>
    <property type="molecule type" value="Genomic_DNA"/>
</dbReference>
<dbReference type="AlphaFoldDB" id="A0A5B7F432"/>
<proteinExistence type="predicted"/>
<name>A0A5B7F432_PORTR</name>
<reference evidence="1 2" key="1">
    <citation type="submission" date="2019-05" db="EMBL/GenBank/DDBJ databases">
        <title>Another draft genome of Portunus trituberculatus and its Hox gene families provides insights of decapod evolution.</title>
        <authorList>
            <person name="Jeong J.-H."/>
            <person name="Song I."/>
            <person name="Kim S."/>
            <person name="Choi T."/>
            <person name="Kim D."/>
            <person name="Ryu S."/>
            <person name="Kim W."/>
        </authorList>
    </citation>
    <scope>NUCLEOTIDE SEQUENCE [LARGE SCALE GENOMIC DNA]</scope>
    <source>
        <tissue evidence="1">Muscle</tissue>
    </source>
</reference>
<evidence type="ECO:0000313" key="2">
    <source>
        <dbReference type="Proteomes" id="UP000324222"/>
    </source>
</evidence>
<accession>A0A5B7F432</accession>
<comment type="caution">
    <text evidence="1">The sequence shown here is derived from an EMBL/GenBank/DDBJ whole genome shotgun (WGS) entry which is preliminary data.</text>
</comment>